<dbReference type="Pfam" id="PF13614">
    <property type="entry name" value="AAA_31"/>
    <property type="match status" value="1"/>
</dbReference>
<dbReference type="PANTHER" id="PTHR13696">
    <property type="entry name" value="P-LOOP CONTAINING NUCLEOSIDE TRIPHOSPHATE HYDROLASE"/>
    <property type="match status" value="1"/>
</dbReference>
<dbReference type="CDD" id="cd02042">
    <property type="entry name" value="ParAB_family"/>
    <property type="match status" value="1"/>
</dbReference>
<reference evidence="2 3" key="1">
    <citation type="submission" date="2021-04" db="EMBL/GenBank/DDBJ databases">
        <authorList>
            <person name="Pira H."/>
            <person name="Risdian C."/>
            <person name="Wink J."/>
        </authorList>
    </citation>
    <scope>NUCLEOTIDE SEQUENCE [LARGE SCALE GENOMIC DNA]</scope>
    <source>
        <strain evidence="2 3">WH53</strain>
    </source>
</reference>
<dbReference type="SUPFAM" id="SSF52540">
    <property type="entry name" value="P-loop containing nucleoside triphosphate hydrolases"/>
    <property type="match status" value="1"/>
</dbReference>
<comment type="caution">
    <text evidence="2">The sequence shown here is derived from an EMBL/GenBank/DDBJ whole genome shotgun (WGS) entry which is preliminary data.</text>
</comment>
<dbReference type="Proteomes" id="UP000690515">
    <property type="component" value="Unassembled WGS sequence"/>
</dbReference>
<dbReference type="EMBL" id="JAGSOY010000002">
    <property type="protein sequence ID" value="MBU2709672.1"/>
    <property type="molecule type" value="Genomic_DNA"/>
</dbReference>
<gene>
    <name evidence="2" type="ORF">KCG35_01220</name>
</gene>
<dbReference type="Gene3D" id="3.40.50.300">
    <property type="entry name" value="P-loop containing nucleotide triphosphate hydrolases"/>
    <property type="match status" value="1"/>
</dbReference>
<dbReference type="InterPro" id="IPR050678">
    <property type="entry name" value="DNA_Partitioning_ATPase"/>
</dbReference>
<name>A0ABS5Z6J2_9GAMM</name>
<proteinExistence type="predicted"/>
<dbReference type="RefSeq" id="WP_215817842.1">
    <property type="nucleotide sequence ID" value="NZ_JAGSOY010000002.1"/>
</dbReference>
<evidence type="ECO:0000313" key="3">
    <source>
        <dbReference type="Proteomes" id="UP000690515"/>
    </source>
</evidence>
<dbReference type="InterPro" id="IPR025669">
    <property type="entry name" value="AAA_dom"/>
</dbReference>
<feature type="domain" description="AAA" evidence="1">
    <location>
        <begin position="1"/>
        <end position="165"/>
    </location>
</feature>
<keyword evidence="3" id="KW-1185">Reference proteome</keyword>
<dbReference type="InterPro" id="IPR027417">
    <property type="entry name" value="P-loop_NTPase"/>
</dbReference>
<evidence type="ECO:0000313" key="2">
    <source>
        <dbReference type="EMBL" id="MBU2709672.1"/>
    </source>
</evidence>
<evidence type="ECO:0000259" key="1">
    <source>
        <dbReference type="Pfam" id="PF13614"/>
    </source>
</evidence>
<sequence>MKILASYSIKGGVGKTATSVNLAHLAATHGYRTLLFDLDPQGASSFYFRVRPSEKCKTKFFFSKEKKLQKNIKASDFPYLDILPAKLSFRNFDIMLNYMKKSTTRLHKTLLTLKKEYDLILIDCPPSISLLSENVFNAADKILIPLIPTTLSERTLQQLTTFFSTHGYRNKKLIPFFSMVQSQKKLHKDAMTRLRKQYPHLLETSIPFSADIEKMGVHREPVTAFAKDTTGAQAFMALWEEVESKLACTKKKRALSI</sequence>
<protein>
    <submittedName>
        <fullName evidence="2">ParA family protein</fullName>
    </submittedName>
</protein>
<accession>A0ABS5Z6J2</accession>
<organism evidence="2 3">
    <name type="scientific">Zooshikella harenae</name>
    <dbReference type="NCBI Taxonomy" id="2827238"/>
    <lineage>
        <taxon>Bacteria</taxon>
        <taxon>Pseudomonadati</taxon>
        <taxon>Pseudomonadota</taxon>
        <taxon>Gammaproteobacteria</taxon>
        <taxon>Oceanospirillales</taxon>
        <taxon>Zooshikellaceae</taxon>
        <taxon>Zooshikella</taxon>
    </lineage>
</organism>
<dbReference type="PANTHER" id="PTHR13696:SF52">
    <property type="entry name" value="PARA FAMILY PROTEIN CT_582"/>
    <property type="match status" value="1"/>
</dbReference>